<dbReference type="PANTHER" id="PTHR10030">
    <property type="entry name" value="ALPHA-L-FUCOSIDASE"/>
    <property type="match status" value="1"/>
</dbReference>
<dbReference type="Gene3D" id="3.20.20.80">
    <property type="entry name" value="Glycosidases"/>
    <property type="match status" value="1"/>
</dbReference>
<dbReference type="AlphaFoldDB" id="A0A402D005"/>
<dbReference type="RefSeq" id="WP_119322895.1">
    <property type="nucleotide sequence ID" value="NZ_AP025739.1"/>
</dbReference>
<dbReference type="InterPro" id="IPR057739">
    <property type="entry name" value="Glyco_hydro_29_N"/>
</dbReference>
<dbReference type="InterPro" id="IPR000421">
    <property type="entry name" value="FA58C"/>
</dbReference>
<dbReference type="Pfam" id="PF01120">
    <property type="entry name" value="Alpha_L_fucos"/>
    <property type="match status" value="1"/>
</dbReference>
<dbReference type="Pfam" id="PF00754">
    <property type="entry name" value="F5_F8_type_C"/>
    <property type="match status" value="1"/>
</dbReference>
<evidence type="ECO:0000256" key="1">
    <source>
        <dbReference type="ARBA" id="ARBA00004071"/>
    </source>
</evidence>
<evidence type="ECO:0000313" key="9">
    <source>
        <dbReference type="Proteomes" id="UP000287394"/>
    </source>
</evidence>
<dbReference type="PANTHER" id="PTHR10030:SF37">
    <property type="entry name" value="ALPHA-L-FUCOSIDASE-RELATED"/>
    <property type="match status" value="1"/>
</dbReference>
<evidence type="ECO:0000256" key="5">
    <source>
        <dbReference type="ARBA" id="ARBA00022801"/>
    </source>
</evidence>
<dbReference type="Proteomes" id="UP000287394">
    <property type="component" value="Chromosome"/>
</dbReference>
<dbReference type="OrthoDB" id="107551at2"/>
<dbReference type="Gene3D" id="2.60.120.260">
    <property type="entry name" value="Galactose-binding domain-like"/>
    <property type="match status" value="1"/>
</dbReference>
<comment type="function">
    <text evidence="1">Alpha-L-fucosidase is responsible for hydrolyzing the alpha-1,6-linked fucose joined to the reducing-end N-acetylglucosamine of the carbohydrate moieties of glycoproteins.</text>
</comment>
<dbReference type="InterPro" id="IPR008979">
    <property type="entry name" value="Galactose-bd-like_sf"/>
</dbReference>
<dbReference type="InterPro" id="IPR000933">
    <property type="entry name" value="Glyco_hydro_29"/>
</dbReference>
<evidence type="ECO:0000256" key="3">
    <source>
        <dbReference type="ARBA" id="ARBA00012662"/>
    </source>
</evidence>
<evidence type="ECO:0000256" key="6">
    <source>
        <dbReference type="ARBA" id="ARBA00023295"/>
    </source>
</evidence>
<protein>
    <recommendedName>
        <fullName evidence="3">alpha-L-fucosidase</fullName>
        <ecNumber evidence="3">3.2.1.51</ecNumber>
    </recommendedName>
</protein>
<dbReference type="SUPFAM" id="SSF49785">
    <property type="entry name" value="Galactose-binding domain-like"/>
    <property type="match status" value="1"/>
</dbReference>
<dbReference type="EMBL" id="AP025739">
    <property type="protein sequence ID" value="BDI33771.1"/>
    <property type="molecule type" value="Genomic_DNA"/>
</dbReference>
<dbReference type="PROSITE" id="PS50022">
    <property type="entry name" value="FA58C_3"/>
    <property type="match status" value="1"/>
</dbReference>
<keyword evidence="5" id="KW-0378">Hydrolase</keyword>
<keyword evidence="4" id="KW-0732">Signal</keyword>
<dbReference type="PRINTS" id="PR00741">
    <property type="entry name" value="GLHYDRLASE29"/>
</dbReference>
<organism evidence="8 9">
    <name type="scientific">Capsulimonas corticalis</name>
    <dbReference type="NCBI Taxonomy" id="2219043"/>
    <lineage>
        <taxon>Bacteria</taxon>
        <taxon>Bacillati</taxon>
        <taxon>Armatimonadota</taxon>
        <taxon>Armatimonadia</taxon>
        <taxon>Capsulimonadales</taxon>
        <taxon>Capsulimonadaceae</taxon>
        <taxon>Capsulimonas</taxon>
    </lineage>
</organism>
<dbReference type="GO" id="GO:0005764">
    <property type="term" value="C:lysosome"/>
    <property type="evidence" value="ECO:0007669"/>
    <property type="project" value="TreeGrafter"/>
</dbReference>
<comment type="similarity">
    <text evidence="2">Belongs to the glycosyl hydrolase 29 family.</text>
</comment>
<dbReference type="SUPFAM" id="SSF51445">
    <property type="entry name" value="(Trans)glycosidases"/>
    <property type="match status" value="1"/>
</dbReference>
<evidence type="ECO:0000313" key="8">
    <source>
        <dbReference type="EMBL" id="BDI33771.1"/>
    </source>
</evidence>
<name>A0A402D005_9BACT</name>
<dbReference type="InterPro" id="IPR017853">
    <property type="entry name" value="GH"/>
</dbReference>
<feature type="domain" description="F5/8 type C" evidence="7">
    <location>
        <begin position="434"/>
        <end position="572"/>
    </location>
</feature>
<dbReference type="InterPro" id="IPR013780">
    <property type="entry name" value="Glyco_hydro_b"/>
</dbReference>
<dbReference type="GO" id="GO:0016139">
    <property type="term" value="P:glycoside catabolic process"/>
    <property type="evidence" value="ECO:0007669"/>
    <property type="project" value="TreeGrafter"/>
</dbReference>
<proteinExistence type="inferred from homology"/>
<keyword evidence="9" id="KW-1185">Reference proteome</keyword>
<dbReference type="EC" id="3.2.1.51" evidence="3"/>
<gene>
    <name evidence="8" type="ORF">CCAX7_58220</name>
</gene>
<evidence type="ECO:0000256" key="2">
    <source>
        <dbReference type="ARBA" id="ARBA00007951"/>
    </source>
</evidence>
<evidence type="ECO:0000256" key="4">
    <source>
        <dbReference type="ARBA" id="ARBA00022729"/>
    </source>
</evidence>
<keyword evidence="6" id="KW-0326">Glycosidase</keyword>
<dbReference type="KEGG" id="ccot:CCAX7_58220"/>
<dbReference type="GO" id="GO:0006004">
    <property type="term" value="P:fucose metabolic process"/>
    <property type="evidence" value="ECO:0007669"/>
    <property type="project" value="InterPro"/>
</dbReference>
<dbReference type="SMART" id="SM00812">
    <property type="entry name" value="Alpha_L_fucos"/>
    <property type="match status" value="1"/>
</dbReference>
<reference evidence="8 9" key="1">
    <citation type="journal article" date="2019" name="Int. J. Syst. Evol. Microbiol.">
        <title>Capsulimonas corticalis gen. nov., sp. nov., an aerobic capsulated bacterium, of a novel bacterial order, Capsulimonadales ord. nov., of the class Armatimonadia of the phylum Armatimonadetes.</title>
        <authorList>
            <person name="Li J."/>
            <person name="Kudo C."/>
            <person name="Tonouchi A."/>
        </authorList>
    </citation>
    <scope>NUCLEOTIDE SEQUENCE [LARGE SCALE GENOMIC DNA]</scope>
    <source>
        <strain evidence="8 9">AX-7</strain>
    </source>
</reference>
<dbReference type="InterPro" id="IPR016286">
    <property type="entry name" value="FUC_metazoa-typ"/>
</dbReference>
<sequence length="573" mass="62507">MLSSNARRLGQYGLLSTLMATAAIGGVHAAAARTPAGPAPIRAKMAWWRDARFGLFIHWGPVSLTGQEISWSRANSNPKCPNNGGIPIDVYDNLYQKFNPTQFDAKEWVNVARRAGMKYMVLTAKHCDGFLLWPSQASGYNMSATPYHKDICGALSDAAHQQGMKIGWYYSPMDWRDPDFRTARNAAFVGRMHTELHELLSNYGKIDMLWFDWDCGDPAYDQPRTYRLVKSLQPKILIDNRLDLGPHSNNREILSPNADYYTPEQELSAYDDQRPWESCMTLGEQWSWKPNDKLKSVPAVVRALASCAGGDGNLLLDVGPMPDGRIEPRQVTILNGVGDWLKTHGASIYGTRGGPYKPAVNYVSTRKGNTIYIHVLGWNGAAVSLPALPARIVKATVLGGGSAAFQQSDDSVRLTVPAAAHDAGDTVVALTLAGSAMRLAPIESVFQAGAASASNVFQNQGEYGPDKAFDGNDKTRWAADGGAKTAWLQWDYAAPTRINGVTIAEAYAGRVTSFQIQYRPAAGGSWITAARGTHLGEEFHCAFPPVTARAVRLQILDATDGPTITEMKIQTAK</sequence>
<evidence type="ECO:0000259" key="7">
    <source>
        <dbReference type="PROSITE" id="PS50022"/>
    </source>
</evidence>
<dbReference type="GO" id="GO:0004560">
    <property type="term" value="F:alpha-L-fucosidase activity"/>
    <property type="evidence" value="ECO:0007669"/>
    <property type="project" value="InterPro"/>
</dbReference>
<dbReference type="Gene3D" id="2.60.40.1180">
    <property type="entry name" value="Golgi alpha-mannosidase II"/>
    <property type="match status" value="1"/>
</dbReference>
<accession>A0A402D005</accession>